<evidence type="ECO:0000313" key="2">
    <source>
        <dbReference type="EMBL" id="ALU45677.1"/>
    </source>
</evidence>
<organism evidence="2 3">
    <name type="scientific">Pseudoalteromonas rubra</name>
    <dbReference type="NCBI Taxonomy" id="43658"/>
    <lineage>
        <taxon>Bacteria</taxon>
        <taxon>Pseudomonadati</taxon>
        <taxon>Pseudomonadota</taxon>
        <taxon>Gammaproteobacteria</taxon>
        <taxon>Alteromonadales</taxon>
        <taxon>Pseudoalteromonadaceae</taxon>
        <taxon>Pseudoalteromonas</taxon>
    </lineage>
</organism>
<gene>
    <name evidence="2" type="ORF">AT705_22320</name>
</gene>
<protein>
    <submittedName>
        <fullName evidence="2">Uncharacterized protein</fullName>
    </submittedName>
</protein>
<dbReference type="RefSeq" id="WP_058798538.1">
    <property type="nucleotide sequence ID" value="NZ_CP013612.1"/>
</dbReference>
<accession>A0A0U2PF13</accession>
<proteinExistence type="predicted"/>
<name>A0A0U2PF13_9GAMM</name>
<feature type="signal peptide" evidence="1">
    <location>
        <begin position="1"/>
        <end position="19"/>
    </location>
</feature>
<evidence type="ECO:0000256" key="1">
    <source>
        <dbReference type="SAM" id="SignalP"/>
    </source>
</evidence>
<dbReference type="EMBL" id="CP013612">
    <property type="protein sequence ID" value="ALU45677.1"/>
    <property type="molecule type" value="Genomic_DNA"/>
</dbReference>
<dbReference type="Proteomes" id="UP000069015">
    <property type="component" value="Chromosome 2"/>
</dbReference>
<dbReference type="AlphaFoldDB" id="A0A0U2PF13"/>
<evidence type="ECO:0000313" key="3">
    <source>
        <dbReference type="Proteomes" id="UP000069015"/>
    </source>
</evidence>
<sequence>MKKVIFGALLAATSFNALSAAGWVTKDRSARVDFINSEPMGVRVYFSANDANSIGCAQKQIVWIDTSTEGGKRHYSTLLAAFMAGKNVAIYGNGCFSGFGTSYPKVQAINVYR</sequence>
<dbReference type="KEGG" id="prr:AT705_22320"/>
<keyword evidence="1" id="KW-0732">Signal</keyword>
<feature type="chain" id="PRO_5006831736" evidence="1">
    <location>
        <begin position="20"/>
        <end position="113"/>
    </location>
</feature>
<reference evidence="2 3" key="1">
    <citation type="submission" date="2015-12" db="EMBL/GenBank/DDBJ databases">
        <title>Complete genome sequence of Pseudoalteromonas rubra SCSIO 6842, harboring a conjugative plasmid.</title>
        <authorList>
            <person name="Li B."/>
            <person name="Wang X."/>
        </authorList>
    </citation>
    <scope>NUCLEOTIDE SEQUENCE [LARGE SCALE GENOMIC DNA]</scope>
    <source>
        <strain evidence="2 3">SCSIO 6842</strain>
    </source>
</reference>